<dbReference type="InterPro" id="IPR027417">
    <property type="entry name" value="P-loop_NTPase"/>
</dbReference>
<evidence type="ECO:0000256" key="12">
    <source>
        <dbReference type="ARBA" id="ARBA00034617"/>
    </source>
</evidence>
<comment type="catalytic activity">
    <reaction evidence="12 15">
        <text>Couples ATP hydrolysis with the unwinding of duplex DNA by translocating in the 3'-5' direction.</text>
        <dbReference type="EC" id="5.6.2.4"/>
    </reaction>
</comment>
<dbReference type="EC" id="5.6.2.4" evidence="13 15"/>
<dbReference type="InterPro" id="IPR033454">
    <property type="entry name" value="RecG_wedge"/>
</dbReference>
<name>A0A4R8H1U8_9FIRM</name>
<keyword evidence="9 15" id="KW-0233">DNA recombination</keyword>
<dbReference type="InterPro" id="IPR047112">
    <property type="entry name" value="RecG/Mfd"/>
</dbReference>
<evidence type="ECO:0000256" key="15">
    <source>
        <dbReference type="RuleBase" id="RU363016"/>
    </source>
</evidence>
<keyword evidence="10 15" id="KW-0234">DNA repair</keyword>
<dbReference type="GO" id="GO:0016887">
    <property type="term" value="F:ATP hydrolysis activity"/>
    <property type="evidence" value="ECO:0007669"/>
    <property type="project" value="RHEA"/>
</dbReference>
<protein>
    <recommendedName>
        <fullName evidence="2 15">ATP-dependent DNA helicase RecG</fullName>
        <ecNumber evidence="13 15">5.6.2.4</ecNumber>
    </recommendedName>
</protein>
<evidence type="ECO:0000256" key="14">
    <source>
        <dbReference type="ARBA" id="ARBA00048988"/>
    </source>
</evidence>
<dbReference type="InterPro" id="IPR014001">
    <property type="entry name" value="Helicase_ATP-bd"/>
</dbReference>
<accession>A0A4R8H1U8</accession>
<keyword evidence="7 15" id="KW-0067">ATP-binding</keyword>
<dbReference type="GO" id="GO:0006281">
    <property type="term" value="P:DNA repair"/>
    <property type="evidence" value="ECO:0007669"/>
    <property type="project" value="UniProtKB-UniRule"/>
</dbReference>
<dbReference type="CDD" id="cd18811">
    <property type="entry name" value="SF2_C_RecG"/>
    <property type="match status" value="1"/>
</dbReference>
<dbReference type="InterPro" id="IPR011545">
    <property type="entry name" value="DEAD/DEAH_box_helicase_dom"/>
</dbReference>
<keyword evidence="19" id="KW-1185">Reference proteome</keyword>
<dbReference type="PANTHER" id="PTHR47964:SF1">
    <property type="entry name" value="ATP-DEPENDENT DNA HELICASE HOMOLOG RECG, CHLOROPLASTIC"/>
    <property type="match status" value="1"/>
</dbReference>
<dbReference type="Pfam" id="PF00271">
    <property type="entry name" value="Helicase_C"/>
    <property type="match status" value="1"/>
</dbReference>
<dbReference type="InterPro" id="IPR001650">
    <property type="entry name" value="Helicase_C-like"/>
</dbReference>
<dbReference type="GO" id="GO:0005524">
    <property type="term" value="F:ATP binding"/>
    <property type="evidence" value="ECO:0007669"/>
    <property type="project" value="UniProtKB-KW"/>
</dbReference>
<evidence type="ECO:0000259" key="16">
    <source>
        <dbReference type="PROSITE" id="PS51192"/>
    </source>
</evidence>
<evidence type="ECO:0000256" key="5">
    <source>
        <dbReference type="ARBA" id="ARBA00022801"/>
    </source>
</evidence>
<keyword evidence="8" id="KW-0238">DNA-binding</keyword>
<dbReference type="NCBIfam" id="NF008165">
    <property type="entry name" value="PRK10917.1-3"/>
    <property type="match status" value="1"/>
</dbReference>
<dbReference type="Pfam" id="PF17191">
    <property type="entry name" value="RecG_wedge"/>
    <property type="match status" value="1"/>
</dbReference>
<dbReference type="CDD" id="cd17992">
    <property type="entry name" value="DEXHc_RecG"/>
    <property type="match status" value="1"/>
</dbReference>
<dbReference type="SUPFAM" id="SSF50249">
    <property type="entry name" value="Nucleic acid-binding proteins"/>
    <property type="match status" value="1"/>
</dbReference>
<comment type="similarity">
    <text evidence="1 15">Belongs to the helicase family. RecG subfamily.</text>
</comment>
<comment type="catalytic activity">
    <reaction evidence="14 15">
        <text>ATP + H2O = ADP + phosphate + H(+)</text>
        <dbReference type="Rhea" id="RHEA:13065"/>
        <dbReference type="ChEBI" id="CHEBI:15377"/>
        <dbReference type="ChEBI" id="CHEBI:15378"/>
        <dbReference type="ChEBI" id="CHEBI:30616"/>
        <dbReference type="ChEBI" id="CHEBI:43474"/>
        <dbReference type="ChEBI" id="CHEBI:456216"/>
        <dbReference type="EC" id="5.6.2.4"/>
    </reaction>
</comment>
<evidence type="ECO:0000256" key="3">
    <source>
        <dbReference type="ARBA" id="ARBA00022741"/>
    </source>
</evidence>
<dbReference type="GO" id="GO:0043138">
    <property type="term" value="F:3'-5' DNA helicase activity"/>
    <property type="evidence" value="ECO:0007669"/>
    <property type="project" value="UniProtKB-EC"/>
</dbReference>
<keyword evidence="4 15" id="KW-0227">DNA damage</keyword>
<keyword evidence="5 15" id="KW-0378">Hydrolase</keyword>
<evidence type="ECO:0000256" key="9">
    <source>
        <dbReference type="ARBA" id="ARBA00023172"/>
    </source>
</evidence>
<evidence type="ECO:0000259" key="17">
    <source>
        <dbReference type="PROSITE" id="PS51194"/>
    </source>
</evidence>
<dbReference type="Gene3D" id="2.40.50.140">
    <property type="entry name" value="Nucleic acid-binding proteins"/>
    <property type="match status" value="1"/>
</dbReference>
<evidence type="ECO:0000256" key="4">
    <source>
        <dbReference type="ARBA" id="ARBA00022763"/>
    </source>
</evidence>
<dbReference type="Pfam" id="PF19833">
    <property type="entry name" value="RecG_dom3_C"/>
    <property type="match status" value="1"/>
</dbReference>
<dbReference type="SUPFAM" id="SSF52540">
    <property type="entry name" value="P-loop containing nucleoside triphosphate hydrolases"/>
    <property type="match status" value="2"/>
</dbReference>
<dbReference type="InterPro" id="IPR004609">
    <property type="entry name" value="ATP-dep_DNA_helicase_RecG"/>
</dbReference>
<feature type="domain" description="Helicase C-terminal" evidence="17">
    <location>
        <begin position="610"/>
        <end position="770"/>
    </location>
</feature>
<dbReference type="PROSITE" id="PS51194">
    <property type="entry name" value="HELICASE_CTER"/>
    <property type="match status" value="1"/>
</dbReference>
<dbReference type="EMBL" id="SOEG01000008">
    <property type="protein sequence ID" value="TDX52189.1"/>
    <property type="molecule type" value="Genomic_DNA"/>
</dbReference>
<dbReference type="GO" id="GO:0006310">
    <property type="term" value="P:DNA recombination"/>
    <property type="evidence" value="ECO:0007669"/>
    <property type="project" value="UniProtKB-UniRule"/>
</dbReference>
<dbReference type="InterPro" id="IPR045562">
    <property type="entry name" value="RecG_dom3_C"/>
</dbReference>
<keyword evidence="6 15" id="KW-0347">Helicase</keyword>
<dbReference type="Gene3D" id="3.40.50.300">
    <property type="entry name" value="P-loop containing nucleotide triphosphate hydrolases"/>
    <property type="match status" value="2"/>
</dbReference>
<dbReference type="InterPro" id="IPR012340">
    <property type="entry name" value="NA-bd_OB-fold"/>
</dbReference>
<dbReference type="RefSeq" id="WP_134116120.1">
    <property type="nucleotide sequence ID" value="NZ_SOEG01000008.1"/>
</dbReference>
<evidence type="ECO:0000256" key="10">
    <source>
        <dbReference type="ARBA" id="ARBA00023204"/>
    </source>
</evidence>
<organism evidence="18 19">
    <name type="scientific">Orenia marismortui</name>
    <dbReference type="NCBI Taxonomy" id="46469"/>
    <lineage>
        <taxon>Bacteria</taxon>
        <taxon>Bacillati</taxon>
        <taxon>Bacillota</taxon>
        <taxon>Clostridia</taxon>
        <taxon>Halanaerobiales</taxon>
        <taxon>Halobacteroidaceae</taxon>
        <taxon>Orenia</taxon>
    </lineage>
</organism>
<evidence type="ECO:0000256" key="7">
    <source>
        <dbReference type="ARBA" id="ARBA00022840"/>
    </source>
</evidence>
<dbReference type="PROSITE" id="PS51192">
    <property type="entry name" value="HELICASE_ATP_BIND_1"/>
    <property type="match status" value="1"/>
</dbReference>
<comment type="function">
    <text evidence="15">Plays a critical role in recombination and DNA repair. Helps process Holliday junction intermediates to mature products by catalyzing branch migration. Has replication fork regression activity, unwinds stalled or blocked replication forks to make a HJ that can be resolved. Has a DNA unwinding activity characteristic of a DNA helicase with 3'-5' polarity.</text>
</comment>
<dbReference type="AlphaFoldDB" id="A0A4R8H1U8"/>
<dbReference type="STRING" id="926561.GCA_000379025_02656"/>
<dbReference type="SMART" id="SM00487">
    <property type="entry name" value="DEXDc"/>
    <property type="match status" value="1"/>
</dbReference>
<evidence type="ECO:0000313" key="19">
    <source>
        <dbReference type="Proteomes" id="UP000295832"/>
    </source>
</evidence>
<feature type="domain" description="Helicase ATP-binding" evidence="16">
    <location>
        <begin position="430"/>
        <end position="591"/>
    </location>
</feature>
<dbReference type="PANTHER" id="PTHR47964">
    <property type="entry name" value="ATP-DEPENDENT DNA HELICASE HOMOLOG RECG, CHLOROPLASTIC"/>
    <property type="match status" value="1"/>
</dbReference>
<dbReference type="Proteomes" id="UP000295832">
    <property type="component" value="Unassembled WGS sequence"/>
</dbReference>
<dbReference type="NCBIfam" id="NF008168">
    <property type="entry name" value="PRK10917.2-2"/>
    <property type="match status" value="1"/>
</dbReference>
<evidence type="ECO:0000256" key="8">
    <source>
        <dbReference type="ARBA" id="ARBA00023125"/>
    </source>
</evidence>
<evidence type="ECO:0000256" key="6">
    <source>
        <dbReference type="ARBA" id="ARBA00022806"/>
    </source>
</evidence>
<keyword evidence="11" id="KW-0413">Isomerase</keyword>
<evidence type="ECO:0000256" key="1">
    <source>
        <dbReference type="ARBA" id="ARBA00007504"/>
    </source>
</evidence>
<evidence type="ECO:0000256" key="11">
    <source>
        <dbReference type="ARBA" id="ARBA00023235"/>
    </source>
</evidence>
<dbReference type="CDD" id="cd04488">
    <property type="entry name" value="RecG_wedge_OBF"/>
    <property type="match status" value="1"/>
</dbReference>
<dbReference type="NCBIfam" id="TIGR00643">
    <property type="entry name" value="recG"/>
    <property type="match status" value="1"/>
</dbReference>
<dbReference type="Pfam" id="PF00270">
    <property type="entry name" value="DEAD"/>
    <property type="match status" value="1"/>
</dbReference>
<keyword evidence="3 15" id="KW-0547">Nucleotide-binding</keyword>
<proteinExistence type="inferred from homology"/>
<comment type="caution">
    <text evidence="18">The sequence shown here is derived from an EMBL/GenBank/DDBJ whole genome shotgun (WGS) entry which is preliminary data.</text>
</comment>
<evidence type="ECO:0000256" key="13">
    <source>
        <dbReference type="ARBA" id="ARBA00034808"/>
    </source>
</evidence>
<gene>
    <name evidence="18" type="ORF">C7959_108111</name>
</gene>
<evidence type="ECO:0000256" key="2">
    <source>
        <dbReference type="ARBA" id="ARBA00017846"/>
    </source>
</evidence>
<evidence type="ECO:0000313" key="18">
    <source>
        <dbReference type="EMBL" id="TDX52189.1"/>
    </source>
</evidence>
<dbReference type="SMART" id="SM00490">
    <property type="entry name" value="HELICc"/>
    <property type="match status" value="2"/>
</dbReference>
<dbReference type="GO" id="GO:0003677">
    <property type="term" value="F:DNA binding"/>
    <property type="evidence" value="ECO:0007669"/>
    <property type="project" value="UniProtKB-KW"/>
</dbReference>
<reference evidence="18 19" key="1">
    <citation type="submission" date="2019-03" db="EMBL/GenBank/DDBJ databases">
        <title>Subsurface microbial communities from deep shales in Ohio and West Virginia, USA.</title>
        <authorList>
            <person name="Wrighton K."/>
        </authorList>
    </citation>
    <scope>NUCLEOTIDE SEQUENCE [LARGE SCALE GENOMIC DNA]</scope>
    <source>
        <strain evidence="18 19">MSL 6dP</strain>
    </source>
</reference>
<sequence length="843" mass="96730">MDDLKNILKKIIKPIPIEIKLQGLNTSVFGGFDNYILGWSKKLIESTEDDMVKEYAQNLHDLFIDYSNINLKERHNRLKESLDIINKLSQKINGNQILDLNDDKLQIINNRVDQKKIIRKDNDSQQISLDLRKKTKLKDNSKVKKQVKKKESDKKDIVWKQPIQYIKGIGEYWAKRLKKLGVEEVKDLLYYFPRDYNDWSKFKKISELNSGEHITVQGKIVSVNEIKPRSGLKIIKIGISDGTGVLYGVWFNQSYIKKVLKKGDLFLFSGEVKYSYGNFEINNPHYEQVDFQDNLNTARIVPIYPTTKGITQKKLRRVIKNTLDKYLIGIDDFLPDMIIDKYEFIALNEAISTIHFPKSKKKLKNARKRFVYEELFILQLILALRKSEAQSEKLGIKHLKEDHLVEKFLSNLAFNLTDAQARVWQEIKSDMESNKNMNRLLQGDVGAGKTVIATLALLKTVESGFQGALMAPTEILAEQHYLGLKEELEFLDIEVGLLVGSLKTKEKRELLEKIENDEIDIVIGTHALIQEGINFSNLGLAIIDEQHRFGVKQRATLQEKGNNPDVLVMTATPIPRTLALTVYGDLDVSVIDELPPGRKPVITEWRTQQARDKIYSFVREEVEKGRQAYVVCPLVEESEKLDIESATELSVRLQEEYFPDLKVGLLHGKMKASEKEEIMEEFRVGNINILVSTTVIEVGVNVPNSSIMIIEDAQRFGLAQLHQLRGRVGRGKYQSYCILVSDPSTEEGVERMKIMTKSTDGFVIAEEDLHLRGPGEFFGTRQHGMPDLKIADILRDYKILEIARKDAFALIQDDPKLKKSENKRLKKILTDNFNYDFDLIDIS</sequence>